<feature type="compositionally biased region" description="Low complexity" evidence="1">
    <location>
        <begin position="115"/>
        <end position="124"/>
    </location>
</feature>
<proteinExistence type="predicted"/>
<name>A0ABQ7Y9I6_BRANA</name>
<feature type="compositionally biased region" description="Basic and acidic residues" evidence="1">
    <location>
        <begin position="72"/>
        <end position="107"/>
    </location>
</feature>
<accession>A0ABQ7Y9I6</accession>
<reference evidence="2 3" key="1">
    <citation type="submission" date="2021-05" db="EMBL/GenBank/DDBJ databases">
        <title>Genome Assembly of Synthetic Allotetraploid Brassica napus Reveals Homoeologous Exchanges between Subgenomes.</title>
        <authorList>
            <person name="Davis J.T."/>
        </authorList>
    </citation>
    <scope>NUCLEOTIDE SEQUENCE [LARGE SCALE GENOMIC DNA]</scope>
    <source>
        <strain evidence="3">cv. Da-Ae</strain>
        <tissue evidence="2">Seedling</tissue>
    </source>
</reference>
<comment type="caution">
    <text evidence="2">The sequence shown here is derived from an EMBL/GenBank/DDBJ whole genome shotgun (WGS) entry which is preliminary data.</text>
</comment>
<gene>
    <name evidence="2" type="ORF">HID58_082067</name>
</gene>
<organism evidence="2 3">
    <name type="scientific">Brassica napus</name>
    <name type="common">Rape</name>
    <dbReference type="NCBI Taxonomy" id="3708"/>
    <lineage>
        <taxon>Eukaryota</taxon>
        <taxon>Viridiplantae</taxon>
        <taxon>Streptophyta</taxon>
        <taxon>Embryophyta</taxon>
        <taxon>Tracheophyta</taxon>
        <taxon>Spermatophyta</taxon>
        <taxon>Magnoliopsida</taxon>
        <taxon>eudicotyledons</taxon>
        <taxon>Gunneridae</taxon>
        <taxon>Pentapetalae</taxon>
        <taxon>rosids</taxon>
        <taxon>malvids</taxon>
        <taxon>Brassicales</taxon>
        <taxon>Brassicaceae</taxon>
        <taxon>Brassiceae</taxon>
        <taxon>Brassica</taxon>
    </lineage>
</organism>
<sequence>TKHRRREVELRHAFQPKPILRLTTPSACILECGVPENQRTILHPLHCESLFRLTHLHTRRSVHEPSSISSHRGSEMEKTRSDRARASLERQAYRLGLIEEEKSKGERNSPPAPPQRQAGARVSG</sequence>
<evidence type="ECO:0000313" key="3">
    <source>
        <dbReference type="Proteomes" id="UP000824890"/>
    </source>
</evidence>
<dbReference type="EMBL" id="JAGKQM010000018">
    <property type="protein sequence ID" value="KAH0864856.1"/>
    <property type="molecule type" value="Genomic_DNA"/>
</dbReference>
<evidence type="ECO:0000313" key="2">
    <source>
        <dbReference type="EMBL" id="KAH0864856.1"/>
    </source>
</evidence>
<feature type="region of interest" description="Disordered" evidence="1">
    <location>
        <begin position="58"/>
        <end position="124"/>
    </location>
</feature>
<evidence type="ECO:0000256" key="1">
    <source>
        <dbReference type="SAM" id="MobiDB-lite"/>
    </source>
</evidence>
<dbReference type="Proteomes" id="UP000824890">
    <property type="component" value="Unassembled WGS sequence"/>
</dbReference>
<protein>
    <submittedName>
        <fullName evidence="2">Uncharacterized protein</fullName>
    </submittedName>
</protein>
<keyword evidence="3" id="KW-1185">Reference proteome</keyword>
<feature type="non-terminal residue" evidence="2">
    <location>
        <position position="1"/>
    </location>
</feature>